<reference evidence="2" key="1">
    <citation type="submission" date="2014-11" db="EMBL/GenBank/DDBJ databases">
        <authorList>
            <person name="Amaro Gonzalez C."/>
        </authorList>
    </citation>
    <scope>NUCLEOTIDE SEQUENCE</scope>
</reference>
<protein>
    <submittedName>
        <fullName evidence="2">Uncharacterized protein</fullName>
    </submittedName>
</protein>
<accession>A0A0E9WZD7</accession>
<proteinExistence type="predicted"/>
<evidence type="ECO:0000313" key="2">
    <source>
        <dbReference type="EMBL" id="JAH94783.1"/>
    </source>
</evidence>
<reference evidence="2" key="2">
    <citation type="journal article" date="2015" name="Fish Shellfish Immunol.">
        <title>Early steps in the European eel (Anguilla anguilla)-Vibrio vulnificus interaction in the gills: Role of the RtxA13 toxin.</title>
        <authorList>
            <person name="Callol A."/>
            <person name="Pajuelo D."/>
            <person name="Ebbesson L."/>
            <person name="Teles M."/>
            <person name="MacKenzie S."/>
            <person name="Amaro C."/>
        </authorList>
    </citation>
    <scope>NUCLEOTIDE SEQUENCE</scope>
</reference>
<organism evidence="2">
    <name type="scientific">Anguilla anguilla</name>
    <name type="common">European freshwater eel</name>
    <name type="synonym">Muraena anguilla</name>
    <dbReference type="NCBI Taxonomy" id="7936"/>
    <lineage>
        <taxon>Eukaryota</taxon>
        <taxon>Metazoa</taxon>
        <taxon>Chordata</taxon>
        <taxon>Craniata</taxon>
        <taxon>Vertebrata</taxon>
        <taxon>Euteleostomi</taxon>
        <taxon>Actinopterygii</taxon>
        <taxon>Neopterygii</taxon>
        <taxon>Teleostei</taxon>
        <taxon>Anguilliformes</taxon>
        <taxon>Anguillidae</taxon>
        <taxon>Anguilla</taxon>
    </lineage>
</organism>
<dbReference type="AlphaFoldDB" id="A0A0E9WZD7"/>
<evidence type="ECO:0000256" key="1">
    <source>
        <dbReference type="SAM" id="MobiDB-lite"/>
    </source>
</evidence>
<name>A0A0E9WZD7_ANGAN</name>
<sequence>MWLRPPESTSGSEICSSSHRGIRPRTRSEATGTTGQDTLRAVAAEKQKQTKKPVSFKQACCFKTLFNWSLRKWENTQKSRPL</sequence>
<dbReference type="EMBL" id="GBXM01013794">
    <property type="protein sequence ID" value="JAH94783.1"/>
    <property type="molecule type" value="Transcribed_RNA"/>
</dbReference>
<feature type="region of interest" description="Disordered" evidence="1">
    <location>
        <begin position="1"/>
        <end position="37"/>
    </location>
</feature>
<feature type="compositionally biased region" description="Low complexity" evidence="1">
    <location>
        <begin position="8"/>
        <end position="18"/>
    </location>
</feature>